<dbReference type="EMBL" id="FMHG01000001">
    <property type="protein sequence ID" value="SCJ33714.1"/>
    <property type="molecule type" value="Genomic_DNA"/>
</dbReference>
<reference evidence="2" key="1">
    <citation type="submission" date="2015-09" db="EMBL/GenBank/DDBJ databases">
        <authorList>
            <consortium name="Pathogen Informatics"/>
        </authorList>
    </citation>
    <scope>NUCLEOTIDE SEQUENCE</scope>
    <source>
        <strain evidence="2">2789STDY5834896</strain>
    </source>
</reference>
<dbReference type="AlphaFoldDB" id="A0A1C6FLL5"/>
<dbReference type="PROSITE" id="PS51257">
    <property type="entry name" value="PROKAR_LIPOPROTEIN"/>
    <property type="match status" value="1"/>
</dbReference>
<evidence type="ECO:0000313" key="2">
    <source>
        <dbReference type="EMBL" id="SCJ33714.1"/>
    </source>
</evidence>
<protein>
    <recommendedName>
        <fullName evidence="1">Transcobalamin-like C-terminal domain-containing protein</fullName>
    </recommendedName>
</protein>
<evidence type="ECO:0000259" key="1">
    <source>
        <dbReference type="Pfam" id="PF14478"/>
    </source>
</evidence>
<organism evidence="2">
    <name type="scientific">uncultured Anaerotruncus sp</name>
    <dbReference type="NCBI Taxonomy" id="905011"/>
    <lineage>
        <taxon>Bacteria</taxon>
        <taxon>Bacillati</taxon>
        <taxon>Bacillota</taxon>
        <taxon>Clostridia</taxon>
        <taxon>Eubacteriales</taxon>
        <taxon>Oscillospiraceae</taxon>
        <taxon>Anaerotruncus</taxon>
        <taxon>environmental samples</taxon>
    </lineage>
</organism>
<dbReference type="InterPro" id="IPR027954">
    <property type="entry name" value="Transcobalamin-like_C"/>
</dbReference>
<accession>A0A1C6FLL5</accession>
<proteinExistence type="predicted"/>
<name>A0A1C6FLL5_9FIRM</name>
<feature type="domain" description="Transcobalamin-like C-terminal" evidence="1">
    <location>
        <begin position="69"/>
        <end position="132"/>
    </location>
</feature>
<dbReference type="Pfam" id="PF14478">
    <property type="entry name" value="DUF4430"/>
    <property type="match status" value="1"/>
</dbReference>
<sequence length="135" mass="14822">MKHTRRQKLILAVSAFILLAACVGGWLLYRRYAPQGQTGDKQITVQVIQLDGNRDSHTYRTDEAYLGAVLTANHLVAGEEGAYGLFITTVDGVAADQSRQQWWCLTKGGEQVNTSADQTPIADGDTFELTLTEGY</sequence>
<gene>
    <name evidence="2" type="ORF">SAMEA3545359_00019</name>
</gene>
<dbReference type="Gene3D" id="2.170.130.30">
    <property type="match status" value="1"/>
</dbReference>